<dbReference type="Pfam" id="PF00004">
    <property type="entry name" value="AAA"/>
    <property type="match status" value="1"/>
</dbReference>
<keyword evidence="1" id="KW-0547">Nucleotide-binding</keyword>
<dbReference type="PROSITE" id="PS00674">
    <property type="entry name" value="AAA"/>
    <property type="match status" value="1"/>
</dbReference>
<evidence type="ECO:0000259" key="5">
    <source>
        <dbReference type="SMART" id="SM00382"/>
    </source>
</evidence>
<dbReference type="FunFam" id="3.40.50.300:FF:001025">
    <property type="entry name" value="ATPase family, AAA domain-containing 2B"/>
    <property type="match status" value="1"/>
</dbReference>
<evidence type="ECO:0000256" key="2">
    <source>
        <dbReference type="ARBA" id="ARBA00022840"/>
    </source>
</evidence>
<keyword evidence="3" id="KW-0175">Coiled coil</keyword>
<dbReference type="GO" id="GO:0004222">
    <property type="term" value="F:metalloendopeptidase activity"/>
    <property type="evidence" value="ECO:0007669"/>
    <property type="project" value="InterPro"/>
</dbReference>
<feature type="transmembrane region" description="Helical" evidence="4">
    <location>
        <begin position="85"/>
        <end position="112"/>
    </location>
</feature>
<dbReference type="Gene3D" id="3.40.50.300">
    <property type="entry name" value="P-loop containing nucleotide triphosphate hydrolases"/>
    <property type="match status" value="1"/>
</dbReference>
<dbReference type="EMBL" id="MN740157">
    <property type="protein sequence ID" value="QHT90744.1"/>
    <property type="molecule type" value="Genomic_DNA"/>
</dbReference>
<dbReference type="SUPFAM" id="SSF52540">
    <property type="entry name" value="P-loop containing nucleoside triphosphate hydrolases"/>
    <property type="match status" value="1"/>
</dbReference>
<evidence type="ECO:0000256" key="1">
    <source>
        <dbReference type="ARBA" id="ARBA00022741"/>
    </source>
</evidence>
<evidence type="ECO:0000256" key="3">
    <source>
        <dbReference type="ARBA" id="ARBA00023054"/>
    </source>
</evidence>
<sequence length="552" mass="61562">MLFRKKKPTPSTKKTVEWSTFISEVPLHQVQQIELAEDLSSAIVREKKGVVHMVSIHPLLREYLIANLLEKKVAFRILPPPRLQWLSWMAVFPLISALTTMLLTLLMTVGMFRALDQQKKTISPAPPFQVWVPSTSSFPTPWIGSPEIFQECLESIHQVKGLLLEGEPGTGKTLLARHLAHVSNATLIPVVGSQFVEVFVGVGAQRVRQLFEMARQHAPSIVFIDELDAMATKRGYYTHSENDQTLNQLLSEMDGFVSHQHVLVLGASNRVSSMDPALLRPGRFDRIVHIPLPDESTRQHLWDHFLTTCGLPVSPFVDVSLLVALSPQFSGAVVERVVKEAVVFARREKALVLGADHLDRALEKERVGILKVQDDRSDAEKWRAAVHEAGHALVAHASDFRVRKISIRSNHQGMGGYTLYEDASEREITRNLLEQRLAVMMGGRAAETLYYGEGGVSTGAIHDISMANALAETMVAQLGFSHEFPTLGPRTLTLSETMRDKIHQEIQKKVDRGLSDALQLLNASWPLVDEVASYLLDHVAVNESVFLSLMTE</sequence>
<dbReference type="Pfam" id="PF01434">
    <property type="entry name" value="Peptidase_M41"/>
    <property type="match status" value="1"/>
</dbReference>
<dbReference type="InterPro" id="IPR003593">
    <property type="entry name" value="AAA+_ATPase"/>
</dbReference>
<reference evidence="6" key="1">
    <citation type="journal article" date="2020" name="Nature">
        <title>Giant virus diversity and host interactions through global metagenomics.</title>
        <authorList>
            <person name="Schulz F."/>
            <person name="Roux S."/>
            <person name="Paez-Espino D."/>
            <person name="Jungbluth S."/>
            <person name="Walsh D.A."/>
            <person name="Denef V.J."/>
            <person name="McMahon K.D."/>
            <person name="Konstantinidis K.T."/>
            <person name="Eloe-Fadrosh E.A."/>
            <person name="Kyrpides N.C."/>
            <person name="Woyke T."/>
        </authorList>
    </citation>
    <scope>NUCLEOTIDE SEQUENCE</scope>
    <source>
        <strain evidence="6">GVMAG-M-3300023184-71</strain>
    </source>
</reference>
<dbReference type="GO" id="GO:0006508">
    <property type="term" value="P:proteolysis"/>
    <property type="evidence" value="ECO:0007669"/>
    <property type="project" value="InterPro"/>
</dbReference>
<feature type="domain" description="AAA+ ATPase" evidence="5">
    <location>
        <begin position="158"/>
        <end position="294"/>
    </location>
</feature>
<organism evidence="6">
    <name type="scientific">viral metagenome</name>
    <dbReference type="NCBI Taxonomy" id="1070528"/>
    <lineage>
        <taxon>unclassified sequences</taxon>
        <taxon>metagenomes</taxon>
        <taxon>organismal metagenomes</taxon>
    </lineage>
</organism>
<dbReference type="InterPro" id="IPR003959">
    <property type="entry name" value="ATPase_AAA_core"/>
</dbReference>
<dbReference type="InterPro" id="IPR037219">
    <property type="entry name" value="Peptidase_M41-like"/>
</dbReference>
<dbReference type="GO" id="GO:0016887">
    <property type="term" value="F:ATP hydrolysis activity"/>
    <property type="evidence" value="ECO:0007669"/>
    <property type="project" value="InterPro"/>
</dbReference>
<dbReference type="AlphaFoldDB" id="A0A6C0ICH8"/>
<dbReference type="PANTHER" id="PTHR23076">
    <property type="entry name" value="METALLOPROTEASE M41 FTSH"/>
    <property type="match status" value="1"/>
</dbReference>
<dbReference type="SMART" id="SM00382">
    <property type="entry name" value="AAA"/>
    <property type="match status" value="1"/>
</dbReference>
<keyword evidence="4" id="KW-1133">Transmembrane helix</keyword>
<keyword evidence="2" id="KW-0067">ATP-binding</keyword>
<proteinExistence type="predicted"/>
<evidence type="ECO:0000256" key="4">
    <source>
        <dbReference type="SAM" id="Phobius"/>
    </source>
</evidence>
<name>A0A6C0ICH8_9ZZZZ</name>
<dbReference type="Gene3D" id="1.20.58.760">
    <property type="entry name" value="Peptidase M41"/>
    <property type="match status" value="1"/>
</dbReference>
<dbReference type="PANTHER" id="PTHR23076:SF97">
    <property type="entry name" value="ATP-DEPENDENT ZINC METALLOPROTEASE YME1L1"/>
    <property type="match status" value="1"/>
</dbReference>
<dbReference type="Gene3D" id="1.10.8.60">
    <property type="match status" value="1"/>
</dbReference>
<evidence type="ECO:0000313" key="6">
    <source>
        <dbReference type="EMBL" id="QHT90744.1"/>
    </source>
</evidence>
<accession>A0A6C0ICH8</accession>
<dbReference type="InterPro" id="IPR003960">
    <property type="entry name" value="ATPase_AAA_CS"/>
</dbReference>
<dbReference type="GO" id="GO:0004176">
    <property type="term" value="F:ATP-dependent peptidase activity"/>
    <property type="evidence" value="ECO:0007669"/>
    <property type="project" value="InterPro"/>
</dbReference>
<protein>
    <recommendedName>
        <fullName evidence="5">AAA+ ATPase domain-containing protein</fullName>
    </recommendedName>
</protein>
<keyword evidence="4" id="KW-0472">Membrane</keyword>
<dbReference type="InterPro" id="IPR027417">
    <property type="entry name" value="P-loop_NTPase"/>
</dbReference>
<dbReference type="InterPro" id="IPR000642">
    <property type="entry name" value="Peptidase_M41"/>
</dbReference>
<keyword evidence="4" id="KW-0812">Transmembrane</keyword>
<dbReference type="GO" id="GO:0005524">
    <property type="term" value="F:ATP binding"/>
    <property type="evidence" value="ECO:0007669"/>
    <property type="project" value="UniProtKB-KW"/>
</dbReference>
<dbReference type="SUPFAM" id="SSF140990">
    <property type="entry name" value="FtsH protease domain-like"/>
    <property type="match status" value="1"/>
</dbReference>